<dbReference type="EMBL" id="GL348720">
    <property type="protein sequence ID" value="EFH39979.1"/>
    <property type="molecule type" value="Genomic_DNA"/>
</dbReference>
<gene>
    <name evidence="1" type="ORF">ARALYDRAFT_917420</name>
</gene>
<dbReference type="Proteomes" id="UP000008694">
    <property type="component" value="Unassembled WGS sequence"/>
</dbReference>
<dbReference type="AlphaFoldDB" id="D7MQS5"/>
<dbReference type="Gramene" id="scaffold_800820.1">
    <property type="protein sequence ID" value="scaffold_800820.1"/>
    <property type="gene ID" value="scaffold_800820.1"/>
</dbReference>
<keyword evidence="2" id="KW-1185">Reference proteome</keyword>
<organism evidence="2">
    <name type="scientific">Arabidopsis lyrata subsp. lyrata</name>
    <name type="common">Lyre-leaved rock-cress</name>
    <dbReference type="NCBI Taxonomy" id="81972"/>
    <lineage>
        <taxon>Eukaryota</taxon>
        <taxon>Viridiplantae</taxon>
        <taxon>Streptophyta</taxon>
        <taxon>Embryophyta</taxon>
        <taxon>Tracheophyta</taxon>
        <taxon>Spermatophyta</taxon>
        <taxon>Magnoliopsida</taxon>
        <taxon>eudicotyledons</taxon>
        <taxon>Gunneridae</taxon>
        <taxon>Pentapetalae</taxon>
        <taxon>rosids</taxon>
        <taxon>malvids</taxon>
        <taxon>Brassicales</taxon>
        <taxon>Brassicaceae</taxon>
        <taxon>Camelineae</taxon>
        <taxon>Arabidopsis</taxon>
    </lineage>
</organism>
<dbReference type="HOGENOM" id="CLU_3035099_0_0_1"/>
<accession>D7MQS5</accession>
<protein>
    <submittedName>
        <fullName evidence="1">Predicted protein</fullName>
    </submittedName>
</protein>
<evidence type="ECO:0000313" key="2">
    <source>
        <dbReference type="Proteomes" id="UP000008694"/>
    </source>
</evidence>
<name>D7MQS5_ARALL</name>
<reference evidence="2" key="1">
    <citation type="journal article" date="2011" name="Nat. Genet.">
        <title>The Arabidopsis lyrata genome sequence and the basis of rapid genome size change.</title>
        <authorList>
            <person name="Hu T.T."/>
            <person name="Pattyn P."/>
            <person name="Bakker E.G."/>
            <person name="Cao J."/>
            <person name="Cheng J.-F."/>
            <person name="Clark R.M."/>
            <person name="Fahlgren N."/>
            <person name="Fawcett J.A."/>
            <person name="Grimwood J."/>
            <person name="Gundlach H."/>
            <person name="Haberer G."/>
            <person name="Hollister J.D."/>
            <person name="Ossowski S."/>
            <person name="Ottilar R.P."/>
            <person name="Salamov A.A."/>
            <person name="Schneeberger K."/>
            <person name="Spannagl M."/>
            <person name="Wang X."/>
            <person name="Yang L."/>
            <person name="Nasrallah M.E."/>
            <person name="Bergelson J."/>
            <person name="Carrington J.C."/>
            <person name="Gaut B.S."/>
            <person name="Schmutz J."/>
            <person name="Mayer K.F.X."/>
            <person name="Van de Peer Y."/>
            <person name="Grigoriev I.V."/>
            <person name="Nordborg M."/>
            <person name="Weigel D."/>
            <person name="Guo Y.-L."/>
        </authorList>
    </citation>
    <scope>NUCLEOTIDE SEQUENCE [LARGE SCALE GENOMIC DNA]</scope>
    <source>
        <strain evidence="2">cv. MN47</strain>
    </source>
</reference>
<evidence type="ECO:0000313" key="1">
    <source>
        <dbReference type="EMBL" id="EFH39979.1"/>
    </source>
</evidence>
<sequence>MIKSRAVKRVKPAPQRVSKFLTRKKPAPHNLREKILDLHPLRLISREPRVTRGLL</sequence>
<proteinExistence type="predicted"/>